<dbReference type="InterPro" id="IPR047622">
    <property type="entry name" value="GPR1_FUN34_YAAH"/>
</dbReference>
<evidence type="ECO:0000256" key="2">
    <source>
        <dbReference type="ARBA" id="ARBA00005587"/>
    </source>
</evidence>
<evidence type="ECO:0000256" key="6">
    <source>
        <dbReference type="SAM" id="Phobius"/>
    </source>
</evidence>
<dbReference type="InterPro" id="IPR000791">
    <property type="entry name" value="Gpr1/Fun34/SatP-like"/>
</dbReference>
<feature type="transmembrane region" description="Helical" evidence="6">
    <location>
        <begin position="168"/>
        <end position="185"/>
    </location>
</feature>
<dbReference type="PROSITE" id="PS01114">
    <property type="entry name" value="GPR1_FUN34_YAAH"/>
    <property type="match status" value="1"/>
</dbReference>
<protein>
    <recommendedName>
        <fullName evidence="9">GPR1/FUN34/yaaH family-domain-containing protein</fullName>
    </recommendedName>
</protein>
<dbReference type="OrthoDB" id="2012235at2759"/>
<dbReference type="Proteomes" id="UP000825935">
    <property type="component" value="Chromosome 5"/>
</dbReference>
<dbReference type="PANTHER" id="PTHR31123:SF1">
    <property type="entry name" value="ACCUMULATION OF DYADS PROTEIN 2-RELATED"/>
    <property type="match status" value="1"/>
</dbReference>
<dbReference type="PANTHER" id="PTHR31123">
    <property type="entry name" value="ACCUMULATION OF DYADS PROTEIN 2-RELATED"/>
    <property type="match status" value="1"/>
</dbReference>
<gene>
    <name evidence="7" type="ORF">KP509_05G098400</name>
</gene>
<evidence type="ECO:0000256" key="1">
    <source>
        <dbReference type="ARBA" id="ARBA00004141"/>
    </source>
</evidence>
<dbReference type="GO" id="GO:0005886">
    <property type="term" value="C:plasma membrane"/>
    <property type="evidence" value="ECO:0007669"/>
    <property type="project" value="TreeGrafter"/>
</dbReference>
<dbReference type="EMBL" id="CM035410">
    <property type="protein sequence ID" value="KAH7437966.1"/>
    <property type="molecule type" value="Genomic_DNA"/>
</dbReference>
<dbReference type="GO" id="GO:0015123">
    <property type="term" value="F:acetate transmembrane transporter activity"/>
    <property type="evidence" value="ECO:0007669"/>
    <property type="project" value="TreeGrafter"/>
</dbReference>
<feature type="transmembrane region" description="Helical" evidence="6">
    <location>
        <begin position="111"/>
        <end position="131"/>
    </location>
</feature>
<evidence type="ECO:0000256" key="5">
    <source>
        <dbReference type="ARBA" id="ARBA00023136"/>
    </source>
</evidence>
<feature type="non-terminal residue" evidence="7">
    <location>
        <position position="1"/>
    </location>
</feature>
<feature type="transmembrane region" description="Helical" evidence="6">
    <location>
        <begin position="67"/>
        <end position="91"/>
    </location>
</feature>
<organism evidence="7 8">
    <name type="scientific">Ceratopteris richardii</name>
    <name type="common">Triangle waterfern</name>
    <dbReference type="NCBI Taxonomy" id="49495"/>
    <lineage>
        <taxon>Eukaryota</taxon>
        <taxon>Viridiplantae</taxon>
        <taxon>Streptophyta</taxon>
        <taxon>Embryophyta</taxon>
        <taxon>Tracheophyta</taxon>
        <taxon>Polypodiopsida</taxon>
        <taxon>Polypodiidae</taxon>
        <taxon>Polypodiales</taxon>
        <taxon>Pteridineae</taxon>
        <taxon>Pteridaceae</taxon>
        <taxon>Parkerioideae</taxon>
        <taxon>Ceratopteris</taxon>
    </lineage>
</organism>
<comment type="subcellular location">
    <subcellularLocation>
        <location evidence="1">Membrane</location>
        <topology evidence="1">Multi-pass membrane protein</topology>
    </subcellularLocation>
</comment>
<evidence type="ECO:0000256" key="4">
    <source>
        <dbReference type="ARBA" id="ARBA00022989"/>
    </source>
</evidence>
<keyword evidence="3 6" id="KW-0812">Transmembrane</keyword>
<keyword evidence="4 6" id="KW-1133">Transmembrane helix</keyword>
<proteinExistence type="inferred from homology"/>
<name>A0A8T2UVQ3_CERRI</name>
<dbReference type="NCBIfam" id="NF038013">
    <property type="entry name" value="AceTr_1"/>
    <property type="match status" value="1"/>
</dbReference>
<reference evidence="7" key="1">
    <citation type="submission" date="2021-08" db="EMBL/GenBank/DDBJ databases">
        <title>WGS assembly of Ceratopteris richardii.</title>
        <authorList>
            <person name="Marchant D.B."/>
            <person name="Chen G."/>
            <person name="Jenkins J."/>
            <person name="Shu S."/>
            <person name="Leebens-Mack J."/>
            <person name="Grimwood J."/>
            <person name="Schmutz J."/>
            <person name="Soltis P."/>
            <person name="Soltis D."/>
            <person name="Chen Z.-H."/>
        </authorList>
    </citation>
    <scope>NUCLEOTIDE SEQUENCE</scope>
    <source>
        <strain evidence="7">Whitten #5841</strain>
        <tissue evidence="7">Leaf</tissue>
    </source>
</reference>
<evidence type="ECO:0008006" key="9">
    <source>
        <dbReference type="Google" id="ProtNLM"/>
    </source>
</evidence>
<sequence>HRPSLANPAPLGLFGFALTTFVISSYNAGIFGVSASDPINVVVVLGVFYGGLAQAVAGLLEFFYGDAFAATAFTSYGAFWLSYAAISIPWFAVADGYSSAFTDSAHADFVFSRAIATFLLAWTIFTFIMTLGSTRTSVSLCVLFCLVALTFTLLTIGEFGRYLGVHRAAGVTGIITAFVAWYNALAELLQSQQTPLIWLPVGKISQ</sequence>
<feature type="transmembrane region" description="Helical" evidence="6">
    <location>
        <begin position="39"/>
        <end position="60"/>
    </location>
</feature>
<feature type="transmembrane region" description="Helical" evidence="6">
    <location>
        <begin position="138"/>
        <end position="156"/>
    </location>
</feature>
<dbReference type="InterPro" id="IPR051633">
    <property type="entry name" value="AceTr"/>
</dbReference>
<evidence type="ECO:0000256" key="3">
    <source>
        <dbReference type="ARBA" id="ARBA00022692"/>
    </source>
</evidence>
<accession>A0A8T2UVQ3</accession>
<feature type="non-terminal residue" evidence="7">
    <location>
        <position position="206"/>
    </location>
</feature>
<comment type="caution">
    <text evidence="7">The sequence shown here is derived from an EMBL/GenBank/DDBJ whole genome shotgun (WGS) entry which is preliminary data.</text>
</comment>
<dbReference type="OMA" id="FVVINRH"/>
<comment type="similarity">
    <text evidence="2">Belongs to the acetate uptake transporter (AceTr) (TC 2.A.96) family.</text>
</comment>
<evidence type="ECO:0000313" key="8">
    <source>
        <dbReference type="Proteomes" id="UP000825935"/>
    </source>
</evidence>
<keyword evidence="5 6" id="KW-0472">Membrane</keyword>
<evidence type="ECO:0000313" key="7">
    <source>
        <dbReference type="EMBL" id="KAH7437966.1"/>
    </source>
</evidence>
<keyword evidence="8" id="KW-1185">Reference proteome</keyword>
<feature type="transmembrane region" description="Helical" evidence="6">
    <location>
        <begin position="12"/>
        <end position="33"/>
    </location>
</feature>
<dbReference type="AlphaFoldDB" id="A0A8T2UVQ3"/>
<dbReference type="Pfam" id="PF01184">
    <property type="entry name" value="Gpr1_Fun34_YaaH"/>
    <property type="match status" value="1"/>
</dbReference>